<dbReference type="InterPro" id="IPR023159">
    <property type="entry name" value="SO1590-like_sf"/>
</dbReference>
<accession>D1AI93</accession>
<sequence>MNKTTLEVLSWDEPLIEDFSAENAVNIAKAKYKSTGWMRGTFTSVYLIHYTIYNPQKLHEVRSTFTGYTIFSGIINGKAGSITFLETGEHSKNSLISSLSIKPEAATNDFMGLEGSGKYTFENGQIILITEF</sequence>
<dbReference type="KEGG" id="str:Sterm_1619"/>
<dbReference type="InterPro" id="IPR021607">
    <property type="entry name" value="DUF3224"/>
</dbReference>
<organism evidence="1 2">
    <name type="scientific">Sebaldella termitidis (strain ATCC 33386 / NCTC 11300)</name>
    <dbReference type="NCBI Taxonomy" id="526218"/>
    <lineage>
        <taxon>Bacteria</taxon>
        <taxon>Fusobacteriati</taxon>
        <taxon>Fusobacteriota</taxon>
        <taxon>Fusobacteriia</taxon>
        <taxon>Fusobacteriales</taxon>
        <taxon>Leptotrichiaceae</taxon>
        <taxon>Sebaldella</taxon>
    </lineage>
</organism>
<keyword evidence="2" id="KW-1185">Reference proteome</keyword>
<dbReference type="eggNOG" id="ENOG5033IZC">
    <property type="taxonomic scope" value="Bacteria"/>
</dbReference>
<dbReference type="RefSeq" id="WP_012861073.1">
    <property type="nucleotide sequence ID" value="NC_013517.1"/>
</dbReference>
<dbReference type="Pfam" id="PF11528">
    <property type="entry name" value="DUF3224"/>
    <property type="match status" value="1"/>
</dbReference>
<protein>
    <recommendedName>
        <fullName evidence="3">DUF3224 domain-containing protein</fullName>
    </recommendedName>
</protein>
<dbReference type="SUPFAM" id="SSF159238">
    <property type="entry name" value="SO1590-like"/>
    <property type="match status" value="1"/>
</dbReference>
<proteinExistence type="predicted"/>
<evidence type="ECO:0000313" key="1">
    <source>
        <dbReference type="EMBL" id="ACZ08477.1"/>
    </source>
</evidence>
<dbReference type="HOGENOM" id="CLU_1915647_0_0_0"/>
<evidence type="ECO:0008006" key="3">
    <source>
        <dbReference type="Google" id="ProtNLM"/>
    </source>
</evidence>
<dbReference type="Proteomes" id="UP000000845">
    <property type="component" value="Chromosome"/>
</dbReference>
<dbReference type="AlphaFoldDB" id="D1AI93"/>
<name>D1AI93_SEBTE</name>
<reference evidence="2" key="1">
    <citation type="submission" date="2009-09" db="EMBL/GenBank/DDBJ databases">
        <title>The complete chromosome of Sebaldella termitidis ATCC 33386.</title>
        <authorList>
            <consortium name="US DOE Joint Genome Institute (JGI-PGF)"/>
            <person name="Lucas S."/>
            <person name="Copeland A."/>
            <person name="Lapidus A."/>
            <person name="Glavina del Rio T."/>
            <person name="Dalin E."/>
            <person name="Tice H."/>
            <person name="Bruce D."/>
            <person name="Goodwin L."/>
            <person name="Pitluck S."/>
            <person name="Kyrpides N."/>
            <person name="Mavromatis K."/>
            <person name="Ivanova N."/>
            <person name="Mikhailova N."/>
            <person name="Sims D."/>
            <person name="Meincke L."/>
            <person name="Brettin T."/>
            <person name="Detter J.C."/>
            <person name="Han C."/>
            <person name="Larimer F."/>
            <person name="Land M."/>
            <person name="Hauser L."/>
            <person name="Markowitz V."/>
            <person name="Cheng J.F."/>
            <person name="Hugenholtz P."/>
            <person name="Woyke T."/>
            <person name="Wu D."/>
            <person name="Eisen J.A."/>
        </authorList>
    </citation>
    <scope>NUCLEOTIDE SEQUENCE [LARGE SCALE GENOMIC DNA]</scope>
    <source>
        <strain evidence="2">ATCC 33386 / NCTC 11300</strain>
    </source>
</reference>
<dbReference type="Gene3D" id="2.40.350.10">
    <property type="entry name" value="SO1590-like"/>
    <property type="match status" value="1"/>
</dbReference>
<reference evidence="1 2" key="2">
    <citation type="journal article" date="2010" name="Stand. Genomic Sci.">
        <title>Complete genome sequence of Sebaldella termitidis type strain (NCTC 11300).</title>
        <authorList>
            <person name="Harmon-Smith M."/>
            <person name="Celia L."/>
            <person name="Chertkov O."/>
            <person name="Lapidus A."/>
            <person name="Copeland A."/>
            <person name="Glavina Del Rio T."/>
            <person name="Nolan M."/>
            <person name="Lucas S."/>
            <person name="Tice H."/>
            <person name="Cheng J.F."/>
            <person name="Han C."/>
            <person name="Detter J.C."/>
            <person name="Bruce D."/>
            <person name="Goodwin L."/>
            <person name="Pitluck S."/>
            <person name="Pati A."/>
            <person name="Liolios K."/>
            <person name="Ivanova N."/>
            <person name="Mavromatis K."/>
            <person name="Mikhailova N."/>
            <person name="Chen A."/>
            <person name="Palaniappan K."/>
            <person name="Land M."/>
            <person name="Hauser L."/>
            <person name="Chang Y.J."/>
            <person name="Jeffries C.D."/>
            <person name="Brettin T."/>
            <person name="Goker M."/>
            <person name="Beck B."/>
            <person name="Bristow J."/>
            <person name="Eisen J.A."/>
            <person name="Markowitz V."/>
            <person name="Hugenholtz P."/>
            <person name="Kyrpides N.C."/>
            <person name="Klenk H.P."/>
            <person name="Chen F."/>
        </authorList>
    </citation>
    <scope>NUCLEOTIDE SEQUENCE [LARGE SCALE GENOMIC DNA]</scope>
    <source>
        <strain evidence="2">ATCC 33386 / NCTC 11300</strain>
    </source>
</reference>
<evidence type="ECO:0000313" key="2">
    <source>
        <dbReference type="Proteomes" id="UP000000845"/>
    </source>
</evidence>
<dbReference type="EMBL" id="CP001739">
    <property type="protein sequence ID" value="ACZ08477.1"/>
    <property type="molecule type" value="Genomic_DNA"/>
</dbReference>
<gene>
    <name evidence="1" type="ordered locus">Sterm_1619</name>
</gene>